<dbReference type="InterPro" id="IPR001173">
    <property type="entry name" value="Glyco_trans_2-like"/>
</dbReference>
<evidence type="ECO:0000313" key="5">
    <source>
        <dbReference type="Proteomes" id="UP000255295"/>
    </source>
</evidence>
<sequence>MKNIAAIIPTYNPQQSFVTFVHQLLATSISQVIIVNDGSDQKYTSIFEELKKIDSCKVLQHEHNIGKGGALKTAFSYVWSKRVKFHGVLTVGAHGQHTLQDIKLVLNMTKVFSEGIVLGIRNFHSSDSTFFSYWGNRATSLLFELLFHKKLMDTQTGLRYIAINELPWLIKVQGDRFDYDTNMLVVALRRKCPIFEVEIGQLRIKKNSIMQYDELTNAGTVMTKMLIKYLKP</sequence>
<dbReference type="GeneID" id="48278912"/>
<reference evidence="3 5" key="2">
    <citation type="submission" date="2018-06" db="EMBL/GenBank/DDBJ databases">
        <authorList>
            <consortium name="Pathogen Informatics"/>
            <person name="Doyle S."/>
        </authorList>
    </citation>
    <scope>NUCLEOTIDE SEQUENCE [LARGE SCALE GENOMIC DNA]</scope>
    <source>
        <strain evidence="3 5">NCTC10338</strain>
    </source>
</reference>
<evidence type="ECO:0000259" key="1">
    <source>
        <dbReference type="Pfam" id="PF00535"/>
    </source>
</evidence>
<dbReference type="AlphaFoldDB" id="A0A2S0K738"/>
<feature type="domain" description="Glycosyltransferase 2-like" evidence="1">
    <location>
        <begin position="6"/>
        <end position="133"/>
    </location>
</feature>
<gene>
    <name evidence="2" type="ORF">LS41612_22160</name>
    <name evidence="3" type="ORF">NCTC10338_00210</name>
</gene>
<dbReference type="PANTHER" id="PTHR10859">
    <property type="entry name" value="GLYCOSYL TRANSFERASE"/>
    <property type="match status" value="1"/>
</dbReference>
<dbReference type="GO" id="GO:0016740">
    <property type="term" value="F:transferase activity"/>
    <property type="evidence" value="ECO:0007669"/>
    <property type="project" value="UniProtKB-KW"/>
</dbReference>
<evidence type="ECO:0000313" key="3">
    <source>
        <dbReference type="EMBL" id="SUV15174.1"/>
    </source>
</evidence>
<dbReference type="CDD" id="cd04179">
    <property type="entry name" value="DPM_DPG-synthase_like"/>
    <property type="match status" value="1"/>
</dbReference>
<accession>A0A2S0K738</accession>
<dbReference type="Proteomes" id="UP000238825">
    <property type="component" value="Chromosome"/>
</dbReference>
<protein>
    <submittedName>
        <fullName evidence="2">Dolichyl-phosphate mannose synthase</fullName>
    </submittedName>
    <submittedName>
        <fullName evidence="3">Family 2 glycosyl transferase</fullName>
    </submittedName>
</protein>
<dbReference type="PANTHER" id="PTHR10859:SF114">
    <property type="entry name" value="DOLICHOL-PHOSPHATE MANNOSYLTRANSFERASE"/>
    <property type="match status" value="1"/>
</dbReference>
<dbReference type="InterPro" id="IPR029044">
    <property type="entry name" value="Nucleotide-diphossugar_trans"/>
</dbReference>
<reference evidence="2 4" key="1">
    <citation type="submission" date="2017-03" db="EMBL/GenBank/DDBJ databases">
        <title>The whole genome sequencing and assembly of Lysinibacillus sphaericus DSM 28T strain.</title>
        <authorList>
            <person name="Lee Y.-J."/>
            <person name="Yi H."/>
            <person name="Bahn Y.-S."/>
            <person name="Kim J.F."/>
            <person name="Lee D.-W."/>
        </authorList>
    </citation>
    <scope>NUCLEOTIDE SEQUENCE [LARGE SCALE GENOMIC DNA]</scope>
    <source>
        <strain evidence="2 4">DSM 28</strain>
    </source>
</reference>
<dbReference type="Proteomes" id="UP000255295">
    <property type="component" value="Unassembled WGS sequence"/>
</dbReference>
<dbReference type="Gene3D" id="3.90.550.10">
    <property type="entry name" value="Spore Coat Polysaccharide Biosynthesis Protein SpsA, Chain A"/>
    <property type="match status" value="1"/>
</dbReference>
<dbReference type="Pfam" id="PF00535">
    <property type="entry name" value="Glycos_transf_2"/>
    <property type="match status" value="1"/>
</dbReference>
<organism evidence="2 4">
    <name type="scientific">Lysinibacillus sphaericus</name>
    <name type="common">Bacillus sphaericus</name>
    <dbReference type="NCBI Taxonomy" id="1421"/>
    <lineage>
        <taxon>Bacteria</taxon>
        <taxon>Bacillati</taxon>
        <taxon>Bacillota</taxon>
        <taxon>Bacilli</taxon>
        <taxon>Bacillales</taxon>
        <taxon>Bacillaceae</taxon>
        <taxon>Lysinibacillus</taxon>
    </lineage>
</organism>
<name>A0A2S0K738_LYSSH</name>
<evidence type="ECO:0000313" key="4">
    <source>
        <dbReference type="Proteomes" id="UP000238825"/>
    </source>
</evidence>
<dbReference type="RefSeq" id="WP_029747046.1">
    <property type="nucleotide sequence ID" value="NZ_BJNS01000019.1"/>
</dbReference>
<dbReference type="EMBL" id="UFSZ01000001">
    <property type="protein sequence ID" value="SUV15174.1"/>
    <property type="molecule type" value="Genomic_DNA"/>
</dbReference>
<proteinExistence type="predicted"/>
<dbReference type="GO" id="GO:0006487">
    <property type="term" value="P:protein N-linked glycosylation"/>
    <property type="evidence" value="ECO:0007669"/>
    <property type="project" value="TreeGrafter"/>
</dbReference>
<dbReference type="SUPFAM" id="SSF53448">
    <property type="entry name" value="Nucleotide-diphospho-sugar transferases"/>
    <property type="match status" value="1"/>
</dbReference>
<evidence type="ECO:0000313" key="2">
    <source>
        <dbReference type="EMBL" id="AVK99149.1"/>
    </source>
</evidence>
<dbReference type="EMBL" id="CP019980">
    <property type="protein sequence ID" value="AVK99149.1"/>
    <property type="molecule type" value="Genomic_DNA"/>
</dbReference>
<keyword evidence="3" id="KW-0808">Transferase</keyword>